<keyword evidence="1" id="KW-1133">Transmembrane helix</keyword>
<dbReference type="Pfam" id="PF00873">
    <property type="entry name" value="ACR_tran"/>
    <property type="match status" value="1"/>
</dbReference>
<feature type="non-terminal residue" evidence="2">
    <location>
        <position position="1"/>
    </location>
</feature>
<evidence type="ECO:0008006" key="3">
    <source>
        <dbReference type="Google" id="ProtNLM"/>
    </source>
</evidence>
<dbReference type="GO" id="GO:0005886">
    <property type="term" value="C:plasma membrane"/>
    <property type="evidence" value="ECO:0007669"/>
    <property type="project" value="TreeGrafter"/>
</dbReference>
<organism evidence="2">
    <name type="scientific">marine sediment metagenome</name>
    <dbReference type="NCBI Taxonomy" id="412755"/>
    <lineage>
        <taxon>unclassified sequences</taxon>
        <taxon>metagenomes</taxon>
        <taxon>ecological metagenomes</taxon>
    </lineage>
</organism>
<name>A0A0F8WG82_9ZZZZ</name>
<evidence type="ECO:0000256" key="1">
    <source>
        <dbReference type="SAM" id="Phobius"/>
    </source>
</evidence>
<feature type="non-terminal residue" evidence="2">
    <location>
        <position position="335"/>
    </location>
</feature>
<dbReference type="GO" id="GO:0042910">
    <property type="term" value="F:xenobiotic transmembrane transporter activity"/>
    <property type="evidence" value="ECO:0007669"/>
    <property type="project" value="TreeGrafter"/>
</dbReference>
<dbReference type="InterPro" id="IPR001036">
    <property type="entry name" value="Acrflvin-R"/>
</dbReference>
<dbReference type="PANTHER" id="PTHR32063">
    <property type="match status" value="1"/>
</dbReference>
<dbReference type="PRINTS" id="PR00702">
    <property type="entry name" value="ACRIFLAVINRP"/>
</dbReference>
<dbReference type="Gene3D" id="1.20.1640.10">
    <property type="entry name" value="Multidrug efflux transporter AcrB transmembrane domain"/>
    <property type="match status" value="2"/>
</dbReference>
<dbReference type="PANTHER" id="PTHR32063:SF19">
    <property type="entry name" value="CATION EFFLUX SYSTEM PROTEIN CUSA"/>
    <property type="match status" value="1"/>
</dbReference>
<gene>
    <name evidence="2" type="ORF">LCGC14_3157650</name>
</gene>
<sequence>EHWKTIGESCQEVVPAMFFSLMVITVSFLPIFTMQAQEGRMFSPLAFTATYAMAASAILAITLVPVMMGYFLRGKIIDEHKNPINRALHAIHGSALKIAMQSRSITLLVALGLLAVTYYPYSKLGSEFMPPLDEGSFLYMPTTMVHASIGEAMDVLSKQDIALSNIPEVDSVVGKIGRAETPLDPAPVSMIETVINYKPEYISDRNGHRVKFRYSRKTKDFVRDEFGMLIPDSHGRPFRQWRDHIKTPDDIWQEIVKAAQIKGTTSAPKLQPIAARIVMLQSGMRAPMGVKVKGPDLETIEKVGLQIEKYLKEVPSVEPDAVVADRIVGKPYLEI</sequence>
<dbReference type="AlphaFoldDB" id="A0A0F8WG82"/>
<reference evidence="2" key="1">
    <citation type="journal article" date="2015" name="Nature">
        <title>Complex archaea that bridge the gap between prokaryotes and eukaryotes.</title>
        <authorList>
            <person name="Spang A."/>
            <person name="Saw J.H."/>
            <person name="Jorgensen S.L."/>
            <person name="Zaremba-Niedzwiedzka K."/>
            <person name="Martijn J."/>
            <person name="Lind A.E."/>
            <person name="van Eijk R."/>
            <person name="Schleper C."/>
            <person name="Guy L."/>
            <person name="Ettema T.J."/>
        </authorList>
    </citation>
    <scope>NUCLEOTIDE SEQUENCE</scope>
</reference>
<protein>
    <recommendedName>
        <fullName evidence="3">Efflux RND transporter permease subunit</fullName>
    </recommendedName>
</protein>
<feature type="transmembrane region" description="Helical" evidence="1">
    <location>
        <begin position="52"/>
        <end position="72"/>
    </location>
</feature>
<evidence type="ECO:0000313" key="2">
    <source>
        <dbReference type="EMBL" id="KKK47195.1"/>
    </source>
</evidence>
<accession>A0A0F8WG82</accession>
<dbReference type="Gene3D" id="3.30.70.1430">
    <property type="entry name" value="Multidrug efflux transporter AcrB pore domain"/>
    <property type="match status" value="1"/>
</dbReference>
<comment type="caution">
    <text evidence="2">The sequence shown here is derived from an EMBL/GenBank/DDBJ whole genome shotgun (WGS) entry which is preliminary data.</text>
</comment>
<dbReference type="SUPFAM" id="SSF82866">
    <property type="entry name" value="Multidrug efflux transporter AcrB transmembrane domain"/>
    <property type="match status" value="1"/>
</dbReference>
<proteinExistence type="predicted"/>
<feature type="transmembrane region" description="Helical" evidence="1">
    <location>
        <begin position="12"/>
        <end position="32"/>
    </location>
</feature>
<keyword evidence="1" id="KW-0812">Transmembrane</keyword>
<feature type="transmembrane region" description="Helical" evidence="1">
    <location>
        <begin position="104"/>
        <end position="121"/>
    </location>
</feature>
<dbReference type="EMBL" id="LAZR01069701">
    <property type="protein sequence ID" value="KKK47195.1"/>
    <property type="molecule type" value="Genomic_DNA"/>
</dbReference>
<keyword evidence="1" id="KW-0472">Membrane</keyword>